<dbReference type="PANTHER" id="PTHR35936">
    <property type="entry name" value="MEMBRANE-BOUND LYTIC MUREIN TRANSGLYCOSYLASE F"/>
    <property type="match status" value="1"/>
</dbReference>
<dbReference type="Gene3D" id="3.40.190.10">
    <property type="entry name" value="Periplasmic binding protein-like II"/>
    <property type="match status" value="2"/>
</dbReference>
<dbReference type="AlphaFoldDB" id="A0A5K7ZG00"/>
<protein>
    <submittedName>
        <fullName evidence="1">Uncharacterized protein</fullName>
    </submittedName>
</protein>
<dbReference type="OrthoDB" id="5453998at2"/>
<evidence type="ECO:0000313" key="2">
    <source>
        <dbReference type="Proteomes" id="UP000427769"/>
    </source>
</evidence>
<accession>A0A5K7ZG00</accession>
<name>A0A5K7ZG00_9BACT</name>
<dbReference type="SUPFAM" id="SSF53850">
    <property type="entry name" value="Periplasmic binding protein-like II"/>
    <property type="match status" value="1"/>
</dbReference>
<sequence>MQTPKCLASRNPSPRSNCTSATHPAKLFFLSNLFFIVLFLWLPGPAAGADYIDIVTPQWDGQTNADGTGLFFEIVRRVYSPEGIAMKYRFVPWKRAQKMVSGKKADAMLCVWCEHAREEGQRIPRWPFFVEYTAVVFKKDRIASWAGLKTLDGKSAVWLRGYDYHTFNHFKPIHFSQWTEVDDYARAWLLLKSGHYDVYIDALIDLEHYIAEQSVDMKPYQLEILWGENAYVAFAPNEKSVRLIRIFDQRILELAASGELKAIYDKWGVRYPQEAWEPGKKRL</sequence>
<dbReference type="Proteomes" id="UP000427769">
    <property type="component" value="Chromosome"/>
</dbReference>
<reference evidence="1 2" key="1">
    <citation type="submission" date="2019-11" db="EMBL/GenBank/DDBJ databases">
        <title>Comparative genomics of hydrocarbon-degrading Desulfosarcina strains.</title>
        <authorList>
            <person name="Watanabe M."/>
            <person name="Kojima H."/>
            <person name="Fukui M."/>
        </authorList>
    </citation>
    <scope>NUCLEOTIDE SEQUENCE [LARGE SCALE GENOMIC DNA]</scope>
    <source>
        <strain evidence="1 2">PP31</strain>
    </source>
</reference>
<dbReference type="KEGG" id="dwd:DSCW_46810"/>
<dbReference type="PANTHER" id="PTHR35936:SF6">
    <property type="entry name" value="AMINO ACID ABC TRANSPORTER SUBSTRATE-BINDING PAAT FAMILY PROTEIN"/>
    <property type="match status" value="1"/>
</dbReference>
<dbReference type="RefSeq" id="WP_155306029.1">
    <property type="nucleotide sequence ID" value="NZ_AP021875.1"/>
</dbReference>
<keyword evidence="2" id="KW-1185">Reference proteome</keyword>
<organism evidence="1 2">
    <name type="scientific">Desulfosarcina widdelii</name>
    <dbReference type="NCBI Taxonomy" id="947919"/>
    <lineage>
        <taxon>Bacteria</taxon>
        <taxon>Pseudomonadati</taxon>
        <taxon>Thermodesulfobacteriota</taxon>
        <taxon>Desulfobacteria</taxon>
        <taxon>Desulfobacterales</taxon>
        <taxon>Desulfosarcinaceae</taxon>
        <taxon>Desulfosarcina</taxon>
    </lineage>
</organism>
<proteinExistence type="predicted"/>
<gene>
    <name evidence="1" type="ORF">DSCW_46810</name>
</gene>
<evidence type="ECO:0000313" key="1">
    <source>
        <dbReference type="EMBL" id="BBO77264.1"/>
    </source>
</evidence>
<dbReference type="EMBL" id="AP021875">
    <property type="protein sequence ID" value="BBO77264.1"/>
    <property type="molecule type" value="Genomic_DNA"/>
</dbReference>